<organism evidence="2 3">
    <name type="scientific">Podospora australis</name>
    <dbReference type="NCBI Taxonomy" id="1536484"/>
    <lineage>
        <taxon>Eukaryota</taxon>
        <taxon>Fungi</taxon>
        <taxon>Dikarya</taxon>
        <taxon>Ascomycota</taxon>
        <taxon>Pezizomycotina</taxon>
        <taxon>Sordariomycetes</taxon>
        <taxon>Sordariomycetidae</taxon>
        <taxon>Sordariales</taxon>
        <taxon>Podosporaceae</taxon>
        <taxon>Podospora</taxon>
    </lineage>
</organism>
<dbReference type="AlphaFoldDB" id="A0AAN6WIT5"/>
<keyword evidence="3" id="KW-1185">Reference proteome</keyword>
<comment type="caution">
    <text evidence="2">The sequence shown here is derived from an EMBL/GenBank/DDBJ whole genome shotgun (WGS) entry which is preliminary data.</text>
</comment>
<protein>
    <submittedName>
        <fullName evidence="2">Small secreted protein</fullName>
    </submittedName>
</protein>
<evidence type="ECO:0000313" key="3">
    <source>
        <dbReference type="Proteomes" id="UP001302126"/>
    </source>
</evidence>
<feature type="non-terminal residue" evidence="2">
    <location>
        <position position="105"/>
    </location>
</feature>
<reference evidence="2" key="2">
    <citation type="submission" date="2023-05" db="EMBL/GenBank/DDBJ databases">
        <authorList>
            <consortium name="Lawrence Berkeley National Laboratory"/>
            <person name="Steindorff A."/>
            <person name="Hensen N."/>
            <person name="Bonometti L."/>
            <person name="Westerberg I."/>
            <person name="Brannstrom I.O."/>
            <person name="Guillou S."/>
            <person name="Cros-Aarteil S."/>
            <person name="Calhoun S."/>
            <person name="Haridas S."/>
            <person name="Kuo A."/>
            <person name="Mondo S."/>
            <person name="Pangilinan J."/>
            <person name="Riley R."/>
            <person name="Labutti K."/>
            <person name="Andreopoulos B."/>
            <person name="Lipzen A."/>
            <person name="Chen C."/>
            <person name="Yanf M."/>
            <person name="Daum C."/>
            <person name="Ng V."/>
            <person name="Clum A."/>
            <person name="Ohm R."/>
            <person name="Martin F."/>
            <person name="Silar P."/>
            <person name="Natvig D."/>
            <person name="Lalanne C."/>
            <person name="Gautier V."/>
            <person name="Ament-Velasquez S.L."/>
            <person name="Kruys A."/>
            <person name="Hutchinson M.I."/>
            <person name="Powell A.J."/>
            <person name="Barry K."/>
            <person name="Miller A.N."/>
            <person name="Grigoriev I.V."/>
            <person name="Debuchy R."/>
            <person name="Gladieux P."/>
            <person name="Thoren M.H."/>
            <person name="Johannesson H."/>
        </authorList>
    </citation>
    <scope>NUCLEOTIDE SEQUENCE</scope>
    <source>
        <strain evidence="2">PSN309</strain>
    </source>
</reference>
<evidence type="ECO:0000256" key="1">
    <source>
        <dbReference type="SAM" id="SignalP"/>
    </source>
</evidence>
<keyword evidence="1" id="KW-0732">Signal</keyword>
<sequence length="105" mass="11196">LTTLALLVVSASATLKKANEYKSGDCSGDLNFGHKSGNLGDVTMDDSTHSVYLATQEGDDTWEGWSGKTKNGGGCTGEKLGLVPHLECLNLDTTTTQRIQCVRYV</sequence>
<dbReference type="Proteomes" id="UP001302126">
    <property type="component" value="Unassembled WGS sequence"/>
</dbReference>
<name>A0AAN6WIT5_9PEZI</name>
<reference evidence="2" key="1">
    <citation type="journal article" date="2023" name="Mol. Phylogenet. Evol.">
        <title>Genome-scale phylogeny and comparative genomics of the fungal order Sordariales.</title>
        <authorList>
            <person name="Hensen N."/>
            <person name="Bonometti L."/>
            <person name="Westerberg I."/>
            <person name="Brannstrom I.O."/>
            <person name="Guillou S."/>
            <person name="Cros-Aarteil S."/>
            <person name="Calhoun S."/>
            <person name="Haridas S."/>
            <person name="Kuo A."/>
            <person name="Mondo S."/>
            <person name="Pangilinan J."/>
            <person name="Riley R."/>
            <person name="LaButti K."/>
            <person name="Andreopoulos B."/>
            <person name="Lipzen A."/>
            <person name="Chen C."/>
            <person name="Yan M."/>
            <person name="Daum C."/>
            <person name="Ng V."/>
            <person name="Clum A."/>
            <person name="Steindorff A."/>
            <person name="Ohm R.A."/>
            <person name="Martin F."/>
            <person name="Silar P."/>
            <person name="Natvig D.O."/>
            <person name="Lalanne C."/>
            <person name="Gautier V."/>
            <person name="Ament-Velasquez S.L."/>
            <person name="Kruys A."/>
            <person name="Hutchinson M.I."/>
            <person name="Powell A.J."/>
            <person name="Barry K."/>
            <person name="Miller A.N."/>
            <person name="Grigoriev I.V."/>
            <person name="Debuchy R."/>
            <person name="Gladieux P."/>
            <person name="Hiltunen Thoren M."/>
            <person name="Johannesson H."/>
        </authorList>
    </citation>
    <scope>NUCLEOTIDE SEQUENCE</scope>
    <source>
        <strain evidence="2">PSN309</strain>
    </source>
</reference>
<gene>
    <name evidence="2" type="ORF">QBC35DRAFT_350100</name>
</gene>
<feature type="signal peptide" evidence="1">
    <location>
        <begin position="1"/>
        <end position="18"/>
    </location>
</feature>
<accession>A0AAN6WIT5</accession>
<feature type="non-terminal residue" evidence="2">
    <location>
        <position position="1"/>
    </location>
</feature>
<feature type="chain" id="PRO_5042871513" evidence="1">
    <location>
        <begin position="19"/>
        <end position="105"/>
    </location>
</feature>
<evidence type="ECO:0000313" key="2">
    <source>
        <dbReference type="EMBL" id="KAK4182564.1"/>
    </source>
</evidence>
<dbReference type="EMBL" id="MU864640">
    <property type="protein sequence ID" value="KAK4182564.1"/>
    <property type="molecule type" value="Genomic_DNA"/>
</dbReference>
<proteinExistence type="predicted"/>